<evidence type="ECO:0000313" key="2">
    <source>
        <dbReference type="EMBL" id="WXB01421.1"/>
    </source>
</evidence>
<sequence length="64" mass="6995">MKATTSWQHESPASALGSANSSRNPGARSRSVEIRQDDLDELPNRWASGGSTVYEMPALGWRYG</sequence>
<protein>
    <submittedName>
        <fullName evidence="2">Uncharacterized protein</fullName>
    </submittedName>
</protein>
<gene>
    <name evidence="2" type="ORF">LVJ94_31450</name>
</gene>
<keyword evidence="3" id="KW-1185">Reference proteome</keyword>
<feature type="region of interest" description="Disordered" evidence="1">
    <location>
        <begin position="1"/>
        <end position="37"/>
    </location>
</feature>
<feature type="compositionally biased region" description="Polar residues" evidence="1">
    <location>
        <begin position="1"/>
        <end position="24"/>
    </location>
</feature>
<dbReference type="EMBL" id="CP089983">
    <property type="protein sequence ID" value="WXB01421.1"/>
    <property type="molecule type" value="Genomic_DNA"/>
</dbReference>
<accession>A0ABZ2KWN5</accession>
<organism evidence="2 3">
    <name type="scientific">Pendulispora rubella</name>
    <dbReference type="NCBI Taxonomy" id="2741070"/>
    <lineage>
        <taxon>Bacteria</taxon>
        <taxon>Pseudomonadati</taxon>
        <taxon>Myxococcota</taxon>
        <taxon>Myxococcia</taxon>
        <taxon>Myxococcales</taxon>
        <taxon>Sorangiineae</taxon>
        <taxon>Pendulisporaceae</taxon>
        <taxon>Pendulispora</taxon>
    </lineage>
</organism>
<proteinExistence type="predicted"/>
<dbReference type="Proteomes" id="UP001374803">
    <property type="component" value="Chromosome"/>
</dbReference>
<evidence type="ECO:0000256" key="1">
    <source>
        <dbReference type="SAM" id="MobiDB-lite"/>
    </source>
</evidence>
<reference evidence="2" key="1">
    <citation type="submission" date="2021-12" db="EMBL/GenBank/DDBJ databases">
        <title>Discovery of the Pendulisporaceae a myxobacterial family with distinct sporulation behavior and unique specialized metabolism.</title>
        <authorList>
            <person name="Garcia R."/>
            <person name="Popoff A."/>
            <person name="Bader C.D."/>
            <person name="Loehr J."/>
            <person name="Walesch S."/>
            <person name="Walt C."/>
            <person name="Boldt J."/>
            <person name="Bunk B."/>
            <person name="Haeckl F.J.F.P.J."/>
            <person name="Gunesch A.P."/>
            <person name="Birkelbach J."/>
            <person name="Nuebel U."/>
            <person name="Pietschmann T."/>
            <person name="Bach T."/>
            <person name="Mueller R."/>
        </authorList>
    </citation>
    <scope>NUCLEOTIDE SEQUENCE</scope>
    <source>
        <strain evidence="2">MSr11367</strain>
    </source>
</reference>
<evidence type="ECO:0000313" key="3">
    <source>
        <dbReference type="Proteomes" id="UP001374803"/>
    </source>
</evidence>
<dbReference type="RefSeq" id="WP_394831036.1">
    <property type="nucleotide sequence ID" value="NZ_CP089929.1"/>
</dbReference>
<name>A0ABZ2KWN5_9BACT</name>